<feature type="region of interest" description="Disordered" evidence="1">
    <location>
        <begin position="1"/>
        <end position="39"/>
    </location>
</feature>
<dbReference type="EMBL" id="BAABME010031610">
    <property type="protein sequence ID" value="GAA0146405.1"/>
    <property type="molecule type" value="Genomic_DNA"/>
</dbReference>
<feature type="region of interest" description="Disordered" evidence="1">
    <location>
        <begin position="63"/>
        <end position="108"/>
    </location>
</feature>
<accession>A0AAV3P828</accession>
<keyword evidence="3" id="KW-1185">Reference proteome</keyword>
<feature type="compositionally biased region" description="Basic and acidic residues" evidence="1">
    <location>
        <begin position="25"/>
        <end position="36"/>
    </location>
</feature>
<reference evidence="2 3" key="1">
    <citation type="submission" date="2024-01" db="EMBL/GenBank/DDBJ databases">
        <title>The complete chloroplast genome sequence of Lithospermum erythrorhizon: insights into the phylogenetic relationship among Boraginaceae species and the maternal lineages of purple gromwells.</title>
        <authorList>
            <person name="Okada T."/>
            <person name="Watanabe K."/>
        </authorList>
    </citation>
    <scope>NUCLEOTIDE SEQUENCE [LARGE SCALE GENOMIC DNA]</scope>
</reference>
<evidence type="ECO:0000313" key="2">
    <source>
        <dbReference type="EMBL" id="GAA0146405.1"/>
    </source>
</evidence>
<feature type="compositionally biased region" description="Polar residues" evidence="1">
    <location>
        <begin position="90"/>
        <end position="105"/>
    </location>
</feature>
<proteinExistence type="predicted"/>
<organism evidence="2 3">
    <name type="scientific">Lithospermum erythrorhizon</name>
    <name type="common">Purple gromwell</name>
    <name type="synonym">Lithospermum officinale var. erythrorhizon</name>
    <dbReference type="NCBI Taxonomy" id="34254"/>
    <lineage>
        <taxon>Eukaryota</taxon>
        <taxon>Viridiplantae</taxon>
        <taxon>Streptophyta</taxon>
        <taxon>Embryophyta</taxon>
        <taxon>Tracheophyta</taxon>
        <taxon>Spermatophyta</taxon>
        <taxon>Magnoliopsida</taxon>
        <taxon>eudicotyledons</taxon>
        <taxon>Gunneridae</taxon>
        <taxon>Pentapetalae</taxon>
        <taxon>asterids</taxon>
        <taxon>lamiids</taxon>
        <taxon>Boraginales</taxon>
        <taxon>Boraginaceae</taxon>
        <taxon>Boraginoideae</taxon>
        <taxon>Lithospermeae</taxon>
        <taxon>Lithospermum</taxon>
    </lineage>
</organism>
<name>A0AAV3P828_LITER</name>
<evidence type="ECO:0000256" key="1">
    <source>
        <dbReference type="SAM" id="MobiDB-lite"/>
    </source>
</evidence>
<comment type="caution">
    <text evidence="2">The sequence shown here is derived from an EMBL/GenBank/DDBJ whole genome shotgun (WGS) entry which is preliminary data.</text>
</comment>
<dbReference type="AlphaFoldDB" id="A0AAV3P828"/>
<sequence>MVAKHFKDNMSGQTEDNSSHSNRTNKSEDHRGHFNKDAPGTDLWTNGLICAFEFVRGRKKHAKSRSYSKNVSVNPGEGESTRNHLPTHGISKTSAIKSTGNSLTESPPLIELGSRQVGSMDDSFENEVPQADPCFTTDRYEGSHWVPIGWSRISELVQGIEVNAGWSAPHLELLDEEDDVSVADLAAPYWERPGGPVWWCHVVAGHPYVDSWLTNAQWLHPAISIALKDESRLISDRMRHLLYEVDFLFSHP</sequence>
<dbReference type="Proteomes" id="UP001454036">
    <property type="component" value="Unassembled WGS sequence"/>
</dbReference>
<protein>
    <submittedName>
        <fullName evidence="2">Transporter</fullName>
    </submittedName>
</protein>
<gene>
    <name evidence="2" type="ORF">LIER_42907</name>
</gene>
<feature type="compositionally biased region" description="Polar residues" evidence="1">
    <location>
        <begin position="10"/>
        <end position="24"/>
    </location>
</feature>
<dbReference type="PANTHER" id="PTHR46950">
    <property type="entry name" value="MAGNESIUM TRANSPORTER CORA-LIKE FAMILY PROTEIN"/>
    <property type="match status" value="1"/>
</dbReference>
<dbReference type="PANTHER" id="PTHR46950:SF2">
    <property type="entry name" value="MAGNESIUM TRANSPORTER CORA-LIKE FAMILY PROTEIN"/>
    <property type="match status" value="1"/>
</dbReference>
<evidence type="ECO:0000313" key="3">
    <source>
        <dbReference type="Proteomes" id="UP001454036"/>
    </source>
</evidence>